<keyword evidence="9" id="KW-0472">Membrane</keyword>
<comment type="subcellular location">
    <subcellularLocation>
        <location evidence="1">Endoplasmic reticulum</location>
    </subcellularLocation>
</comment>
<feature type="active site" evidence="6">
    <location>
        <position position="382"/>
    </location>
</feature>
<dbReference type="GO" id="GO:0004571">
    <property type="term" value="F:mannosyl-oligosaccharide 1,2-alpha-mannosidase activity"/>
    <property type="evidence" value="ECO:0007669"/>
    <property type="project" value="InterPro"/>
</dbReference>
<dbReference type="CTD" id="9695"/>
<dbReference type="InterPro" id="IPR012341">
    <property type="entry name" value="6hp_glycosidase-like_sf"/>
</dbReference>
<dbReference type="GO" id="GO:1904154">
    <property type="term" value="P:positive regulation of retrograde protein transport, ER to cytosol"/>
    <property type="evidence" value="ECO:0007669"/>
    <property type="project" value="UniProtKB-ARBA"/>
</dbReference>
<evidence type="ECO:0000313" key="11">
    <source>
        <dbReference type="Proteomes" id="UP000069272"/>
    </source>
</evidence>
<feature type="binding site" evidence="7">
    <location>
        <position position="487"/>
    </location>
    <ligand>
        <name>Ca(2+)</name>
        <dbReference type="ChEBI" id="CHEBI:29108"/>
    </ligand>
</feature>
<dbReference type="GO" id="GO:0005509">
    <property type="term" value="F:calcium ion binding"/>
    <property type="evidence" value="ECO:0007669"/>
    <property type="project" value="InterPro"/>
</dbReference>
<protein>
    <recommendedName>
        <fullName evidence="8">alpha-1,2-Mannosidase</fullName>
        <ecNumber evidence="8">3.2.1.-</ecNumber>
    </recommendedName>
</protein>
<evidence type="ECO:0000256" key="6">
    <source>
        <dbReference type="PIRSR" id="PIRSR601382-1"/>
    </source>
</evidence>
<dbReference type="AlphaFoldDB" id="A0A8W7K7E6"/>
<organism evidence="10 11">
    <name type="scientific">Anopheles albimanus</name>
    <name type="common">New world malaria mosquito</name>
    <dbReference type="NCBI Taxonomy" id="7167"/>
    <lineage>
        <taxon>Eukaryota</taxon>
        <taxon>Metazoa</taxon>
        <taxon>Ecdysozoa</taxon>
        <taxon>Arthropoda</taxon>
        <taxon>Hexapoda</taxon>
        <taxon>Insecta</taxon>
        <taxon>Pterygota</taxon>
        <taxon>Neoptera</taxon>
        <taxon>Endopterygota</taxon>
        <taxon>Diptera</taxon>
        <taxon>Nematocera</taxon>
        <taxon>Culicoidea</taxon>
        <taxon>Culicidae</taxon>
        <taxon>Anophelinae</taxon>
        <taxon>Anopheles</taxon>
    </lineage>
</organism>
<dbReference type="GeneID" id="118461682"/>
<comment type="cofactor">
    <cofactor evidence="7">
        <name>Ca(2+)</name>
        <dbReference type="ChEBI" id="CHEBI:29108"/>
    </cofactor>
</comment>
<accession>A0A8W7K7E6</accession>
<dbReference type="Proteomes" id="UP000069272">
    <property type="component" value="Chromosome 2R"/>
</dbReference>
<dbReference type="GO" id="GO:1904380">
    <property type="term" value="P:endoplasmic reticulum mannose trimming"/>
    <property type="evidence" value="ECO:0007669"/>
    <property type="project" value="InterPro"/>
</dbReference>
<keyword evidence="8" id="KW-0378">Hydrolase</keyword>
<feature type="active site" description="Proton donor" evidence="6">
    <location>
        <position position="361"/>
    </location>
</feature>
<keyword evidence="8" id="KW-0326">Glycosidase</keyword>
<dbReference type="EnsemblMetazoa" id="AALB016734-RA">
    <property type="protein sequence ID" value="AALB016734-PA"/>
    <property type="gene ID" value="AALB016734"/>
</dbReference>
<dbReference type="KEGG" id="aali:118461682"/>
<comment type="function">
    <text evidence="5">Involved in the endoplasmic reticulum-associated degradation (ERAD) pathway that targets misfolded glycoproteins for degradation in an N-glycan-dependent manner. May initiate ERAD by promoting the first mannose trimming step of ERAD substrates, from Man9GlcNAc2 to Man8GlcNAc2. Seems to recognize and bind to exposed hydrophobic regions in target proteins.</text>
</comment>
<dbReference type="RefSeq" id="XP_035783165.1">
    <property type="nucleotide sequence ID" value="XM_035927272.1"/>
</dbReference>
<dbReference type="InterPro" id="IPR001382">
    <property type="entry name" value="Glyco_hydro_47"/>
</dbReference>
<evidence type="ECO:0000256" key="9">
    <source>
        <dbReference type="SAM" id="Phobius"/>
    </source>
</evidence>
<evidence type="ECO:0000256" key="3">
    <source>
        <dbReference type="ARBA" id="ARBA00022824"/>
    </source>
</evidence>
<dbReference type="InterPro" id="IPR044674">
    <property type="entry name" value="EDEM1/2/3"/>
</dbReference>
<dbReference type="PANTHER" id="PTHR45679:SF6">
    <property type="entry name" value="ER DEGRADATION-ENHANCING ALPHA-MANNOSIDASE-LIKE PROTEIN 2"/>
    <property type="match status" value="1"/>
</dbReference>
<keyword evidence="9" id="KW-0812">Transmembrane</keyword>
<dbReference type="FunFam" id="1.50.10.10:FF:000015">
    <property type="entry name" value="alpha-1,2-Mannosidase"/>
    <property type="match status" value="1"/>
</dbReference>
<evidence type="ECO:0000256" key="8">
    <source>
        <dbReference type="RuleBase" id="RU361193"/>
    </source>
</evidence>
<evidence type="ECO:0000256" key="7">
    <source>
        <dbReference type="PIRSR" id="PIRSR601382-2"/>
    </source>
</evidence>
<feature type="transmembrane region" description="Helical" evidence="9">
    <location>
        <begin position="12"/>
        <end position="34"/>
    </location>
</feature>
<reference evidence="10 11" key="1">
    <citation type="journal article" date="2017" name="G3 (Bethesda)">
        <title>The Physical Genome Mapping of Anopheles albimanus Corrected Scaffold Misassemblies and Identified Interarm Rearrangements in Genus Anopheles.</title>
        <authorList>
            <person name="Artemov G.N."/>
            <person name="Peery A.N."/>
            <person name="Jiang X."/>
            <person name="Tu Z."/>
            <person name="Stegniy V.N."/>
            <person name="Sharakhova M.V."/>
            <person name="Sharakhov I.V."/>
        </authorList>
    </citation>
    <scope>NUCLEOTIDE SEQUENCE [LARGE SCALE GENOMIC DNA]</scope>
    <source>
        <strain evidence="10 11">ALBI9_A</strain>
    </source>
</reference>
<comment type="similarity">
    <text evidence="2 8">Belongs to the glycosyl hydrolase 47 family.</text>
</comment>
<dbReference type="GO" id="GO:0005975">
    <property type="term" value="P:carbohydrate metabolic process"/>
    <property type="evidence" value="ECO:0007669"/>
    <property type="project" value="InterPro"/>
</dbReference>
<evidence type="ECO:0000256" key="4">
    <source>
        <dbReference type="ARBA" id="ARBA00023180"/>
    </source>
</evidence>
<dbReference type="SUPFAM" id="SSF48225">
    <property type="entry name" value="Seven-hairpin glycosidases"/>
    <property type="match status" value="1"/>
</dbReference>
<dbReference type="OrthoDB" id="8118055at2759"/>
<evidence type="ECO:0000256" key="1">
    <source>
        <dbReference type="ARBA" id="ARBA00004240"/>
    </source>
</evidence>
<evidence type="ECO:0000313" key="10">
    <source>
        <dbReference type="EnsemblMetazoa" id="AALB016734-PA"/>
    </source>
</evidence>
<evidence type="ECO:0000256" key="5">
    <source>
        <dbReference type="ARBA" id="ARBA00054385"/>
    </source>
</evidence>
<keyword evidence="3" id="KW-0256">Endoplasmic reticulum</keyword>
<feature type="active site" description="Proton donor" evidence="6">
    <location>
        <position position="126"/>
    </location>
</feature>
<keyword evidence="11" id="KW-1185">Reference proteome</keyword>
<keyword evidence="7" id="KW-0479">Metal-binding</keyword>
<proteinExistence type="inferred from homology"/>
<dbReference type="PANTHER" id="PTHR45679">
    <property type="entry name" value="ER DEGRADATION-ENHANCING ALPHA-MANNOSIDASE-LIKE PROTEIN 2"/>
    <property type="match status" value="1"/>
</dbReference>
<feature type="active site" evidence="6">
    <location>
        <position position="268"/>
    </location>
</feature>
<dbReference type="Pfam" id="PF01532">
    <property type="entry name" value="Glyco_hydro_47"/>
    <property type="match status" value="1"/>
</dbReference>
<keyword evidence="7" id="KW-0106">Calcium</keyword>
<reference evidence="10" key="2">
    <citation type="submission" date="2022-08" db="UniProtKB">
        <authorList>
            <consortium name="EnsemblMetazoa"/>
        </authorList>
    </citation>
    <scope>IDENTIFICATION</scope>
    <source>
        <strain evidence="10">STECLA/ALBI9_A</strain>
    </source>
</reference>
<dbReference type="EC" id="3.2.1.-" evidence="8"/>
<dbReference type="InterPro" id="IPR036026">
    <property type="entry name" value="Seven-hairpin_glycosidases"/>
</dbReference>
<keyword evidence="9" id="KW-1133">Transmembrane helix</keyword>
<sequence>MRLLKFRRDPHGKLYALMVLGFFSWTLISSVVGLRKYSENDLRRLRERVRRMFEHAYDGYLRHGVPYDELRPLSCDGIDTWGSYSLTLIDALDTLAVMGNYTEFGRVVTLLSKQSFDADINVSVFETNIRIIGGLLAAHLLSHQAGVESLERGWPCSGPLLRMAEDVAQRLLPAFETSTGMPYGTVNLRHGVPYGETSVTCTAGIGTFVLEFGTLSRLTGNPIYENVATKALLALYEHRSQLGLYGNHIDVQTGRWIAQDAGIGAGVDSYYEYLVKGSILLEKPALMATFLEGKDAVDRYLKRDDWYVWVSMTKGQLTLPVFQSLEAYWPGLLSLFGSTTEALRVLYSYQTVWRQYGFLPEFYNIPTGEAGTNREDYPLRPELIESVMYLYRATSDPFLLELGENILESIEHSAKTACGYATIRNVNNHQQHDRMESFFLAETTKYLYLLFDTNNFIHNDGRMGSIVKTDELHGECVLGAGGYIFNTEAHPIDPMALRCCEAKRTNIFSNNIQPRGQVYRSNRKARAEEEKMMRVSTDLSMDEPISRINELSRNQRRETYSQVAKDADKATGSIIVNKDEPKTEVPIVIVTVGKETLAGSSPPINDREAGEQLTEFATKKSKEIHVQSKHQCSEQSIMDAEMIKMESESLNAPFTPQPKPGDGVGAGIVNNDLPNNAPVTTLLQFVQGIFSQKPQLKYGWSMVNEERIRSMNVIKSTKSTSKTNNSSLPLLLPNNSANYLLTCRAQHYTERLTLLGEFI</sequence>
<evidence type="ECO:0000256" key="2">
    <source>
        <dbReference type="ARBA" id="ARBA00007658"/>
    </source>
</evidence>
<dbReference type="GO" id="GO:0044322">
    <property type="term" value="C:endoplasmic reticulum quality control compartment"/>
    <property type="evidence" value="ECO:0007669"/>
    <property type="project" value="GOC"/>
</dbReference>
<dbReference type="Gene3D" id="1.50.10.10">
    <property type="match status" value="1"/>
</dbReference>
<dbReference type="PRINTS" id="PR00747">
    <property type="entry name" value="GLYHDRLASE47"/>
</dbReference>
<dbReference type="GO" id="GO:0016020">
    <property type="term" value="C:membrane"/>
    <property type="evidence" value="ECO:0007669"/>
    <property type="project" value="InterPro"/>
</dbReference>
<keyword evidence="4" id="KW-0325">Glycoprotein</keyword>
<name>A0A8W7K7E6_ANOAL</name>